<name>A0A448KFJ6_9ACTO</name>
<dbReference type="RefSeq" id="WP_051281434.1">
    <property type="nucleotide sequence ID" value="NZ_CBCRWE010000072.1"/>
</dbReference>
<proteinExistence type="predicted"/>
<organism evidence="1 2">
    <name type="scientific">Actinomyces slackii</name>
    <dbReference type="NCBI Taxonomy" id="52774"/>
    <lineage>
        <taxon>Bacteria</taxon>
        <taxon>Bacillati</taxon>
        <taxon>Actinomycetota</taxon>
        <taxon>Actinomycetes</taxon>
        <taxon>Actinomycetales</taxon>
        <taxon>Actinomycetaceae</taxon>
        <taxon>Actinomyces</taxon>
    </lineage>
</organism>
<dbReference type="STRING" id="1278298.GCA_000428685_01352"/>
<dbReference type="Proteomes" id="UP000276899">
    <property type="component" value="Chromosome"/>
</dbReference>
<dbReference type="KEGG" id="asla:NCTC11923_02362"/>
<evidence type="ECO:0000313" key="1">
    <source>
        <dbReference type="EMBL" id="VEG75689.1"/>
    </source>
</evidence>
<protein>
    <submittedName>
        <fullName evidence="1">Uncharacterized protein</fullName>
    </submittedName>
</protein>
<dbReference type="AlphaFoldDB" id="A0A448KFJ6"/>
<accession>A0A448KFJ6</accession>
<keyword evidence="2" id="KW-1185">Reference proteome</keyword>
<reference evidence="1 2" key="1">
    <citation type="submission" date="2018-12" db="EMBL/GenBank/DDBJ databases">
        <authorList>
            <consortium name="Pathogen Informatics"/>
        </authorList>
    </citation>
    <scope>NUCLEOTIDE SEQUENCE [LARGE SCALE GENOMIC DNA]</scope>
    <source>
        <strain evidence="1 2">NCTC11923</strain>
    </source>
</reference>
<dbReference type="EMBL" id="LR134363">
    <property type="protein sequence ID" value="VEG75689.1"/>
    <property type="molecule type" value="Genomic_DNA"/>
</dbReference>
<sequence>MSESPAGPAPDEPLVDQGSWARFTPSLERLLDGQGQSSGSGAQEVVLIAPLPVIDAQDLPRARGLGDLLRRRAALPSPEAPRVVLAVRAIGVEVRLPGHDDQGRALLGRAQRSALQALGWQGAESLTRTDPDPLHAAEAVTRVLIEVLRVAHPADLECRAVPMAHGAQAARPSA</sequence>
<evidence type="ECO:0000313" key="2">
    <source>
        <dbReference type="Proteomes" id="UP000276899"/>
    </source>
</evidence>
<gene>
    <name evidence="1" type="ORF">NCTC11923_02362</name>
</gene>